<comment type="caution">
    <text evidence="1">The sequence shown here is derived from an EMBL/GenBank/DDBJ whole genome shotgun (WGS) entry which is preliminary data.</text>
</comment>
<dbReference type="CDD" id="cd00090">
    <property type="entry name" value="HTH_ARSR"/>
    <property type="match status" value="1"/>
</dbReference>
<dbReference type="InterPro" id="IPR036390">
    <property type="entry name" value="WH_DNA-bd_sf"/>
</dbReference>
<dbReference type="InterPro" id="IPR036388">
    <property type="entry name" value="WH-like_DNA-bd_sf"/>
</dbReference>
<sequence length="198" mass="21972">MRTDASPLLPIFRSANQADLLATLFLHPDHDYTLADLARTLDVSPSTLHRDVHRLIDADLIRTRPVGRSQLLRANTANRISEPLTRLLLMTVGPHLVITDEFADVDGVDAVVIYGSWAARYHGEPGPPPNDIDVLVLGQPARSDVYDAADRAQQRIDFPVNPVIRPRERWQDPADPLIQQVKSSSLVVAFGEIPIDPQ</sequence>
<reference evidence="2" key="1">
    <citation type="journal article" date="2019" name="Int. J. Syst. Evol. Microbiol.">
        <title>The Global Catalogue of Microorganisms (GCM) 10K type strain sequencing project: providing services to taxonomists for standard genome sequencing and annotation.</title>
        <authorList>
            <consortium name="The Broad Institute Genomics Platform"/>
            <consortium name="The Broad Institute Genome Sequencing Center for Infectious Disease"/>
            <person name="Wu L."/>
            <person name="Ma J."/>
        </authorList>
    </citation>
    <scope>NUCLEOTIDE SEQUENCE [LARGE SCALE GENOMIC DNA]</scope>
    <source>
        <strain evidence="2">JCM 17939</strain>
    </source>
</reference>
<organism evidence="1 2">
    <name type="scientific">Actinoallomurus vinaceus</name>
    <dbReference type="NCBI Taxonomy" id="1080074"/>
    <lineage>
        <taxon>Bacteria</taxon>
        <taxon>Bacillati</taxon>
        <taxon>Actinomycetota</taxon>
        <taxon>Actinomycetes</taxon>
        <taxon>Streptosporangiales</taxon>
        <taxon>Thermomonosporaceae</taxon>
        <taxon>Actinoallomurus</taxon>
    </lineage>
</organism>
<gene>
    <name evidence="1" type="ORF">GCM10023196_006470</name>
</gene>
<dbReference type="InterPro" id="IPR043519">
    <property type="entry name" value="NT_sf"/>
</dbReference>
<dbReference type="InterPro" id="IPR011991">
    <property type="entry name" value="ArsR-like_HTH"/>
</dbReference>
<protein>
    <submittedName>
        <fullName evidence="1">ArsR family transcriptional regulator</fullName>
    </submittedName>
</protein>
<dbReference type="SUPFAM" id="SSF81301">
    <property type="entry name" value="Nucleotidyltransferase"/>
    <property type="match status" value="1"/>
</dbReference>
<evidence type="ECO:0000313" key="2">
    <source>
        <dbReference type="Proteomes" id="UP001501442"/>
    </source>
</evidence>
<name>A0ABP8U4L1_9ACTN</name>
<dbReference type="Proteomes" id="UP001501442">
    <property type="component" value="Unassembled WGS sequence"/>
</dbReference>
<keyword evidence="2" id="KW-1185">Reference proteome</keyword>
<evidence type="ECO:0000313" key="1">
    <source>
        <dbReference type="EMBL" id="GAA4620859.1"/>
    </source>
</evidence>
<proteinExistence type="predicted"/>
<accession>A0ABP8U4L1</accession>
<dbReference type="SUPFAM" id="SSF46785">
    <property type="entry name" value="Winged helix' DNA-binding domain"/>
    <property type="match status" value="1"/>
</dbReference>
<dbReference type="Gene3D" id="1.10.10.10">
    <property type="entry name" value="Winged helix-like DNA-binding domain superfamily/Winged helix DNA-binding domain"/>
    <property type="match status" value="1"/>
</dbReference>
<dbReference type="EMBL" id="BAABHK010000001">
    <property type="protein sequence ID" value="GAA4620859.1"/>
    <property type="molecule type" value="Genomic_DNA"/>
</dbReference>